<organism evidence="2 3">
    <name type="scientific">Crinalium epipsammum PCC 9333</name>
    <dbReference type="NCBI Taxonomy" id="1173022"/>
    <lineage>
        <taxon>Bacteria</taxon>
        <taxon>Bacillati</taxon>
        <taxon>Cyanobacteriota</taxon>
        <taxon>Cyanophyceae</taxon>
        <taxon>Gomontiellales</taxon>
        <taxon>Gomontiellaceae</taxon>
        <taxon>Crinalium</taxon>
    </lineage>
</organism>
<dbReference type="STRING" id="1173022.Cri9333_3690"/>
<dbReference type="AlphaFoldDB" id="K9W2C2"/>
<keyword evidence="3" id="KW-1185">Reference proteome</keyword>
<feature type="transmembrane region" description="Helical" evidence="1">
    <location>
        <begin position="12"/>
        <end position="28"/>
    </location>
</feature>
<dbReference type="KEGG" id="cep:Cri9333_3690"/>
<dbReference type="Proteomes" id="UP000010472">
    <property type="component" value="Chromosome"/>
</dbReference>
<dbReference type="eggNOG" id="COG0392">
    <property type="taxonomic scope" value="Bacteria"/>
</dbReference>
<sequence>MRKIWSDFKPYVRWVIIGAALFFLLKALKDHASEVAAIRIGSTGWVNLAIALLVTIIAHTWSGWVWGGILNSLNQPVSMRWVIPVYLKTNLAKYLPGNVWHFYGRVVAVTNAGGTIGAATLSVLLEPLLMAAAALLMAVSGSQVSSESRWLQVICLIVVGVGIHPRILSLFIQLLSRFKGKATDGEIFKLKQYPFLPLLGEIGFLVLRGSGFLLTLMALTPVHFNQIPQLLSTFSMAWVLGLVIPGAPGGIGVFEATAIALLDQQFSPGLLISVVALFRVVSILAEAIAAGVATLVEPLFFIK</sequence>
<feature type="transmembrane region" description="Helical" evidence="1">
    <location>
        <begin position="150"/>
        <end position="175"/>
    </location>
</feature>
<name>K9W2C2_9CYAN</name>
<dbReference type="OrthoDB" id="2542372at2"/>
<feature type="transmembrane region" description="Helical" evidence="1">
    <location>
        <begin position="269"/>
        <end position="296"/>
    </location>
</feature>
<evidence type="ECO:0000313" key="2">
    <source>
        <dbReference type="EMBL" id="AFZ14503.1"/>
    </source>
</evidence>
<keyword evidence="1" id="KW-1133">Transmembrane helix</keyword>
<evidence type="ECO:0000256" key="1">
    <source>
        <dbReference type="SAM" id="Phobius"/>
    </source>
</evidence>
<proteinExistence type="predicted"/>
<feature type="transmembrane region" description="Helical" evidence="1">
    <location>
        <begin position="48"/>
        <end position="70"/>
    </location>
</feature>
<dbReference type="PATRIC" id="fig|1173022.3.peg.3969"/>
<dbReference type="RefSeq" id="WP_015204606.1">
    <property type="nucleotide sequence ID" value="NC_019753.1"/>
</dbReference>
<keyword evidence="1" id="KW-0472">Membrane</keyword>
<evidence type="ECO:0000313" key="3">
    <source>
        <dbReference type="Proteomes" id="UP000010472"/>
    </source>
</evidence>
<feature type="transmembrane region" description="Helical" evidence="1">
    <location>
        <begin position="238"/>
        <end position="262"/>
    </location>
</feature>
<feature type="transmembrane region" description="Helical" evidence="1">
    <location>
        <begin position="195"/>
        <end position="218"/>
    </location>
</feature>
<feature type="transmembrane region" description="Helical" evidence="1">
    <location>
        <begin position="115"/>
        <end position="138"/>
    </location>
</feature>
<gene>
    <name evidence="2" type="ORF">Cri9333_3690</name>
</gene>
<dbReference type="HOGENOM" id="CLU_051659_0_0_3"/>
<accession>K9W2C2</accession>
<protein>
    <submittedName>
        <fullName evidence="2">Uncharacterized protein</fullName>
    </submittedName>
</protein>
<keyword evidence="1" id="KW-0812">Transmembrane</keyword>
<reference evidence="2 3" key="1">
    <citation type="submission" date="2012-06" db="EMBL/GenBank/DDBJ databases">
        <title>Finished chromosome of genome of Crinalium epipsammum PCC 9333.</title>
        <authorList>
            <consortium name="US DOE Joint Genome Institute"/>
            <person name="Gugger M."/>
            <person name="Coursin T."/>
            <person name="Rippka R."/>
            <person name="Tandeau De Marsac N."/>
            <person name="Huntemann M."/>
            <person name="Wei C.-L."/>
            <person name="Han J."/>
            <person name="Detter J.C."/>
            <person name="Han C."/>
            <person name="Tapia R."/>
            <person name="Davenport K."/>
            <person name="Daligault H."/>
            <person name="Erkkila T."/>
            <person name="Gu W."/>
            <person name="Munk A.C.C."/>
            <person name="Teshima H."/>
            <person name="Xu Y."/>
            <person name="Chain P."/>
            <person name="Chen A."/>
            <person name="Krypides N."/>
            <person name="Mavromatis K."/>
            <person name="Markowitz V."/>
            <person name="Szeto E."/>
            <person name="Ivanova N."/>
            <person name="Mikhailova N."/>
            <person name="Ovchinnikova G."/>
            <person name="Pagani I."/>
            <person name="Pati A."/>
            <person name="Goodwin L."/>
            <person name="Peters L."/>
            <person name="Pitluck S."/>
            <person name="Woyke T."/>
            <person name="Kerfeld C."/>
        </authorList>
    </citation>
    <scope>NUCLEOTIDE SEQUENCE [LARGE SCALE GENOMIC DNA]</scope>
    <source>
        <strain evidence="2 3">PCC 9333</strain>
    </source>
</reference>
<dbReference type="EMBL" id="CP003620">
    <property type="protein sequence ID" value="AFZ14503.1"/>
    <property type="molecule type" value="Genomic_DNA"/>
</dbReference>